<dbReference type="InterPro" id="IPR010221">
    <property type="entry name" value="VCBS_dom"/>
</dbReference>
<dbReference type="NCBIfam" id="TIGR01965">
    <property type="entry name" value="VCBS_repeat"/>
    <property type="match status" value="6"/>
</dbReference>
<keyword evidence="3" id="KW-1185">Reference proteome</keyword>
<feature type="domain" description="RapA2 cadherin-like" evidence="1">
    <location>
        <begin position="593"/>
        <end position="689"/>
    </location>
</feature>
<dbReference type="InterPro" id="IPR040853">
    <property type="entry name" value="RapA2_cadherin-like"/>
</dbReference>
<reference evidence="2 3" key="1">
    <citation type="journal article" date="2011" name="J. Bacteriol.">
        <title>Genome sequence of the mercury-methylating strain Desulfovibrio desulfuricans ND132.</title>
        <authorList>
            <person name="Brown S.D."/>
            <person name="Gilmour C.C."/>
            <person name="Kucken A.M."/>
            <person name="Wall J.D."/>
            <person name="Elias D.A."/>
            <person name="Brandt C.C."/>
            <person name="Podar M."/>
            <person name="Chertkov O."/>
            <person name="Held B."/>
            <person name="Bruce D.C."/>
            <person name="Detter J.C."/>
            <person name="Tapia R."/>
            <person name="Han C.S."/>
            <person name="Goodwin L.A."/>
            <person name="Cheng J.F."/>
            <person name="Pitluck S."/>
            <person name="Woyke T."/>
            <person name="Mikhailova N."/>
            <person name="Ivanova N.N."/>
            <person name="Han J."/>
            <person name="Lucas S."/>
            <person name="Lapidus A.L."/>
            <person name="Land M.L."/>
            <person name="Hauser L.J."/>
            <person name="Palumbo A.V."/>
        </authorList>
    </citation>
    <scope>NUCLEOTIDE SEQUENCE [LARGE SCALE GENOMIC DNA]</scope>
    <source>
        <strain evidence="2 3">ND132</strain>
    </source>
</reference>
<dbReference type="HOGENOM" id="CLU_275803_0_0_7"/>
<evidence type="ECO:0000313" key="2">
    <source>
        <dbReference type="EMBL" id="EGB14380.1"/>
    </source>
</evidence>
<evidence type="ECO:0000259" key="1">
    <source>
        <dbReference type="Pfam" id="PF17803"/>
    </source>
</evidence>
<dbReference type="KEGG" id="ddn:DND132_1168"/>
<dbReference type="eggNOG" id="COG5295">
    <property type="taxonomic scope" value="Bacteria"/>
</dbReference>
<dbReference type="Pfam" id="PF17963">
    <property type="entry name" value="Big_9"/>
    <property type="match status" value="1"/>
</dbReference>
<dbReference type="Pfam" id="PF17803">
    <property type="entry name" value="Cadherin_4"/>
    <property type="match status" value="5"/>
</dbReference>
<feature type="domain" description="RapA2 cadherin-like" evidence="1">
    <location>
        <begin position="861"/>
        <end position="957"/>
    </location>
</feature>
<gene>
    <name evidence="2" type="ORF">DND132_1168</name>
</gene>
<sequence length="1434" mass="150362">MTDTSTTQRPEIQVSLPGAGRSASYRLTADATVRFAFDLAEAEFIGNGNNLEIIVEGGGRIILQDYLVLAEADTLPVFEMLDGQQVPGGVYLFAFESDQPVTQQDIETAAGGATSGSGAGEYNDDPGALFDGLNALGPQGDAYGTHLFPTLEPITVGLPETEPVPPVAVDDVNQIIESGWNREGENGHYEGQEYYGSATGNLLLNDYDGDNIDYPETGGVQTELVVSSIDFPGPDFNGDNPGPEPVTDTGTQVNGQYGTLTVFADGSYEYLLDETLADPLRQGQEVLEQFRYTAMDPDGNESNTATLTITVVGTNDAPDALDDVSPDVVEQGTEVAGVAVVTGNVLHNDSDVDNVGYEDLDPTYRDQLPTDPDNLVELGVTSIYSYGTGQFDSTPDGDGNLTVDGEYGTLVINADGSYQYTLDQAEADPLNIGDAPDEHFGYAMWDGEKYDYAYLRIPVIGSNDAPVAEVDVNAFTEAVDDATAHAVSGNVLENDADVDNVDFGDPGTPELTVEAIAYSGEGTPPVRVSDLYEADHIVEGQYGTLYLNDDGSYVYVEDKNATDPLNTDDAAVTDVFTYEVSDNQAGGALSDTATLTITITGANDSPVATVDVNSFTEAVDDALPGDVSGNILSNDTDIDNTGLELSVADIAYSGAGSPPVRVSDAYTADHVIEGEYGTLYLNNDGSYHYVEDKTATDPLNTDDAAVTDVFTYEVSDNQAGGALSDTATLTITIGGANDSPVATVDVNSFTEAVDDALPGDVSGNILSNDTDIDNTGLELSVADIAYSGAGSPPVRVSDAYTADHVIEGEYGTLYLNDDGSYHYVEDKTATDPLNSDDAAVTDVFTYEVSDNQAGGALSDTATLTITIGGANDSPVATVDVNSFTEAVDDAAPGDVSGKILANDTDIDNTGLELSVTDIAYSGAGTPPVRVSDAYTADHIVEGQYGTLYLNNDGSYHYVEDKDVTDPLNVGDDPVSDVFTYVVSDNQAGGALTDTATLTITIDPANDSPVAVHDGSHEIFITNTVETVIDDWSGVSGSVIYGPGYTVTAEAFDAENNPISDVQFTTWGNDQHLGIYTNGTGDDQKVDDLDGKEQITFEFDDPQSSFSIEFIAQGNNHVNAWVYPIGGGVPVMYENVGNAVFITPGFDFDTIVFIPDGSFGMESLTTVTGGENLLMGTAEGNVLANDYDVDNVTFDDAAAGGDPSLMELSVSDIDSTNVPGNAPSAGSDLDGNYWIVDGEFGSLKIYETGEWSYTPTEQTDGEGGWQNLDHSATDVFEYTVSDGSGGTDTASIEVSLNVNTTGVTGGSGTLSGTDGNDVLFAADGDTVSSGSGHDAIVIDPVYLGSDAGTVNVTDFSDGDRLVLGNMEGANVTITSDSNDVNLVFSDIDGSDDITVNLLGVAPVHDAVDQTVEITTSDDLNQLIQTIIDSGNDSIL</sequence>
<dbReference type="EMBL" id="CP003220">
    <property type="protein sequence ID" value="EGB14380.1"/>
    <property type="molecule type" value="Genomic_DNA"/>
</dbReference>
<protein>
    <submittedName>
        <fullName evidence="2">Outer membrane adhesin like protein</fullName>
    </submittedName>
</protein>
<evidence type="ECO:0000313" key="3">
    <source>
        <dbReference type="Proteomes" id="UP000007845"/>
    </source>
</evidence>
<feature type="domain" description="RapA2 cadherin-like" evidence="1">
    <location>
        <begin position="727"/>
        <end position="823"/>
    </location>
</feature>
<proteinExistence type="predicted"/>
<dbReference type="STRING" id="641491.DND132_1168"/>
<feature type="domain" description="RapA2 cadherin-like" evidence="1">
    <location>
        <begin position="305"/>
        <end position="420"/>
    </location>
</feature>
<organism evidence="2 3">
    <name type="scientific">Pseudodesulfovibrio mercurii</name>
    <dbReference type="NCBI Taxonomy" id="641491"/>
    <lineage>
        <taxon>Bacteria</taxon>
        <taxon>Pseudomonadati</taxon>
        <taxon>Thermodesulfobacteriota</taxon>
        <taxon>Desulfovibrionia</taxon>
        <taxon>Desulfovibrionales</taxon>
        <taxon>Desulfovibrionaceae</taxon>
    </lineage>
</organism>
<accession>F0JBY7</accession>
<dbReference type="RefSeq" id="WP_014321808.1">
    <property type="nucleotide sequence ID" value="NC_016803.1"/>
</dbReference>
<dbReference type="eggNOG" id="COG3210">
    <property type="taxonomic scope" value="Bacteria"/>
</dbReference>
<name>F0JBY7_9BACT</name>
<feature type="domain" description="RapA2 cadherin-like" evidence="1">
    <location>
        <begin position="456"/>
        <end position="555"/>
    </location>
</feature>
<dbReference type="Proteomes" id="UP000007845">
    <property type="component" value="Chromosome"/>
</dbReference>
<dbReference type="OrthoDB" id="5454111at2"/>